<name>A0A918SZN3_9GAMM</name>
<feature type="binding site" evidence="9">
    <location>
        <position position="123"/>
    </location>
    <ligand>
        <name>S-adenosyl-L-methionine</name>
        <dbReference type="ChEBI" id="CHEBI:59789"/>
    </ligand>
</feature>
<dbReference type="Gene3D" id="3.40.50.150">
    <property type="entry name" value="Vaccinia Virus protein VP39"/>
    <property type="match status" value="1"/>
</dbReference>
<dbReference type="GO" id="GO:0010038">
    <property type="term" value="P:response to metal ion"/>
    <property type="evidence" value="ECO:0007669"/>
    <property type="project" value="InterPro"/>
</dbReference>
<dbReference type="Proteomes" id="UP000646426">
    <property type="component" value="Unassembled WGS sequence"/>
</dbReference>
<evidence type="ECO:0000256" key="5">
    <source>
        <dbReference type="ARBA" id="ARBA00022490"/>
    </source>
</evidence>
<dbReference type="EMBL" id="BMYD01000001">
    <property type="protein sequence ID" value="GHA75356.1"/>
    <property type="molecule type" value="Genomic_DNA"/>
</dbReference>
<comment type="subcellular location">
    <subcellularLocation>
        <location evidence="2 9">Cytoplasm</location>
    </subcellularLocation>
</comment>
<accession>A0A918SZN3</accession>
<evidence type="ECO:0000313" key="10">
    <source>
        <dbReference type="EMBL" id="GHA75356.1"/>
    </source>
</evidence>
<evidence type="ECO:0000313" key="11">
    <source>
        <dbReference type="Proteomes" id="UP000646426"/>
    </source>
</evidence>
<feature type="binding site" evidence="9">
    <location>
        <position position="45"/>
    </location>
    <ligand>
        <name>S-adenosyl-L-methionine</name>
        <dbReference type="ChEBI" id="CHEBI:59789"/>
    </ligand>
</feature>
<comment type="catalytic activity">
    <reaction evidence="1 9">
        <text>S-adenosyl-L-methionine + a thiopurine = S-adenosyl-L-homocysteine + a thiopurine S-methylether.</text>
        <dbReference type="EC" id="2.1.1.67"/>
    </reaction>
</comment>
<dbReference type="InterPro" id="IPR025835">
    <property type="entry name" value="Thiopurine_S-MeTrfase"/>
</dbReference>
<sequence>MEADYWMQRWREGRTGWHQERPTPLMCRHWPKLGIERGSRVFVPLAGRSQDMAWFASQGLRVLGVELSELAITGFFVGHGLTPKTTVSRYGTHHEAAGIELICGDAFALDAEALAGCDAAFDRAAMIALPPSLRERYVDTVYGCLPRRCRGLLITLEYPKDEKAGPPFAVDEAEVRARLAPWGEVETLERRDILAGQPSFQAEGVTRLETVVYRVERRAGL</sequence>
<evidence type="ECO:0000256" key="3">
    <source>
        <dbReference type="ARBA" id="ARBA00008145"/>
    </source>
</evidence>
<evidence type="ECO:0000256" key="8">
    <source>
        <dbReference type="ARBA" id="ARBA00022691"/>
    </source>
</evidence>
<comment type="similarity">
    <text evidence="3 9">Belongs to the class I-like SAM-binding methyltransferase superfamily. TPMT family.</text>
</comment>
<dbReference type="HAMAP" id="MF_00812">
    <property type="entry name" value="Thiopur_methtran"/>
    <property type="match status" value="1"/>
</dbReference>
<keyword evidence="7 9" id="KW-0808">Transferase</keyword>
<dbReference type="InterPro" id="IPR029063">
    <property type="entry name" value="SAM-dependent_MTases_sf"/>
</dbReference>
<proteinExistence type="inferred from homology"/>
<dbReference type="Pfam" id="PF05724">
    <property type="entry name" value="TPMT"/>
    <property type="match status" value="1"/>
</dbReference>
<feature type="binding site" evidence="9">
    <location>
        <position position="66"/>
    </location>
    <ligand>
        <name>S-adenosyl-L-methionine</name>
        <dbReference type="ChEBI" id="CHEBI:59789"/>
    </ligand>
</feature>
<dbReference type="FunFam" id="3.40.50.150:FF:000101">
    <property type="entry name" value="Thiopurine S-methyltransferase"/>
    <property type="match status" value="1"/>
</dbReference>
<evidence type="ECO:0000256" key="2">
    <source>
        <dbReference type="ARBA" id="ARBA00004496"/>
    </source>
</evidence>
<comment type="caution">
    <text evidence="10">The sequence shown here is derived from an EMBL/GenBank/DDBJ whole genome shotgun (WGS) entry which is preliminary data.</text>
</comment>
<reference evidence="10" key="2">
    <citation type="submission" date="2020-09" db="EMBL/GenBank/DDBJ databases">
        <authorList>
            <person name="Sun Q."/>
            <person name="Kim S."/>
        </authorList>
    </citation>
    <scope>NUCLEOTIDE SEQUENCE</scope>
    <source>
        <strain evidence="10">KCTC 23077</strain>
    </source>
</reference>
<dbReference type="RefSeq" id="WP_189454000.1">
    <property type="nucleotide sequence ID" value="NZ_BMYD01000001.1"/>
</dbReference>
<reference evidence="10" key="1">
    <citation type="journal article" date="2014" name="Int. J. Syst. Evol. Microbiol.">
        <title>Complete genome sequence of Corynebacterium casei LMG S-19264T (=DSM 44701T), isolated from a smear-ripened cheese.</title>
        <authorList>
            <consortium name="US DOE Joint Genome Institute (JGI-PGF)"/>
            <person name="Walter F."/>
            <person name="Albersmeier A."/>
            <person name="Kalinowski J."/>
            <person name="Ruckert C."/>
        </authorList>
    </citation>
    <scope>NUCLEOTIDE SEQUENCE</scope>
    <source>
        <strain evidence="10">KCTC 23077</strain>
    </source>
</reference>
<protein>
    <recommendedName>
        <fullName evidence="4 9">Thiopurine S-methyltransferase</fullName>
        <ecNumber evidence="4 9">2.1.1.67</ecNumber>
    </recommendedName>
    <alternativeName>
        <fullName evidence="9">Thiopurine methyltransferase</fullName>
    </alternativeName>
</protein>
<evidence type="ECO:0000256" key="7">
    <source>
        <dbReference type="ARBA" id="ARBA00022679"/>
    </source>
</evidence>
<keyword evidence="8 9" id="KW-0949">S-adenosyl-L-methionine</keyword>
<dbReference type="SUPFAM" id="SSF53335">
    <property type="entry name" value="S-adenosyl-L-methionine-dependent methyltransferases"/>
    <property type="match status" value="1"/>
</dbReference>
<dbReference type="PIRSF" id="PIRSF023956">
    <property type="entry name" value="Thiopurine_S-methyltransferase"/>
    <property type="match status" value="1"/>
</dbReference>
<feature type="binding site" evidence="9">
    <location>
        <position position="10"/>
    </location>
    <ligand>
        <name>S-adenosyl-L-methionine</name>
        <dbReference type="ChEBI" id="CHEBI:59789"/>
    </ligand>
</feature>
<evidence type="ECO:0000256" key="6">
    <source>
        <dbReference type="ARBA" id="ARBA00022603"/>
    </source>
</evidence>
<dbReference type="EC" id="2.1.1.67" evidence="4 9"/>
<dbReference type="PROSITE" id="PS51585">
    <property type="entry name" value="SAM_MT_TPMT"/>
    <property type="match status" value="1"/>
</dbReference>
<dbReference type="PANTHER" id="PTHR10259">
    <property type="entry name" value="THIOPURINE S-METHYLTRANSFERASE"/>
    <property type="match status" value="1"/>
</dbReference>
<dbReference type="GO" id="GO:0008119">
    <property type="term" value="F:thiopurine S-methyltransferase activity"/>
    <property type="evidence" value="ECO:0007669"/>
    <property type="project" value="UniProtKB-UniRule"/>
</dbReference>
<dbReference type="NCBIfam" id="NF009732">
    <property type="entry name" value="PRK13255.1"/>
    <property type="match status" value="1"/>
</dbReference>
<evidence type="ECO:0000256" key="4">
    <source>
        <dbReference type="ARBA" id="ARBA00011905"/>
    </source>
</evidence>
<dbReference type="InterPro" id="IPR008854">
    <property type="entry name" value="TPMT"/>
</dbReference>
<dbReference type="GO" id="GO:0005737">
    <property type="term" value="C:cytoplasm"/>
    <property type="evidence" value="ECO:0007669"/>
    <property type="project" value="UniProtKB-SubCell"/>
</dbReference>
<keyword evidence="6 9" id="KW-0489">Methyltransferase</keyword>
<dbReference type="GO" id="GO:0032259">
    <property type="term" value="P:methylation"/>
    <property type="evidence" value="ECO:0007669"/>
    <property type="project" value="UniProtKB-KW"/>
</dbReference>
<dbReference type="NCBIfam" id="TIGR03840">
    <property type="entry name" value="TMPT_Se_Te"/>
    <property type="match status" value="1"/>
</dbReference>
<organism evidence="10 11">
    <name type="scientific">Cognatilysobacter bugurensis</name>
    <dbReference type="NCBI Taxonomy" id="543356"/>
    <lineage>
        <taxon>Bacteria</taxon>
        <taxon>Pseudomonadati</taxon>
        <taxon>Pseudomonadota</taxon>
        <taxon>Gammaproteobacteria</taxon>
        <taxon>Lysobacterales</taxon>
        <taxon>Lysobacteraceae</taxon>
        <taxon>Cognatilysobacter</taxon>
    </lineage>
</organism>
<dbReference type="InterPro" id="IPR022474">
    <property type="entry name" value="Thiopur_S-MeTfrase_Se/Te_detox"/>
</dbReference>
<keyword evidence="5 9" id="KW-0963">Cytoplasm</keyword>
<dbReference type="PANTHER" id="PTHR10259:SF11">
    <property type="entry name" value="THIOPURINE S-METHYLTRANSFERASE"/>
    <property type="match status" value="1"/>
</dbReference>
<gene>
    <name evidence="9 10" type="primary">tpm</name>
    <name evidence="10" type="ORF">GCM10007067_10590</name>
</gene>
<evidence type="ECO:0000256" key="1">
    <source>
        <dbReference type="ARBA" id="ARBA00000903"/>
    </source>
</evidence>
<dbReference type="AlphaFoldDB" id="A0A918SZN3"/>
<keyword evidence="11" id="KW-1185">Reference proteome</keyword>
<evidence type="ECO:0000256" key="9">
    <source>
        <dbReference type="HAMAP-Rule" id="MF_00812"/>
    </source>
</evidence>